<accession>A0A8J9YC78</accession>
<dbReference type="Proteomes" id="UP000838878">
    <property type="component" value="Chromosome 2"/>
</dbReference>
<dbReference type="PANTHER" id="PTHR24379:SF121">
    <property type="entry name" value="C2H2-TYPE DOMAIN-CONTAINING PROTEIN"/>
    <property type="match status" value="1"/>
</dbReference>
<name>A0A8J9YC78_9NEOP</name>
<feature type="region of interest" description="Disordered" evidence="6">
    <location>
        <begin position="703"/>
        <end position="728"/>
    </location>
</feature>
<feature type="domain" description="C2H2-type" evidence="7">
    <location>
        <begin position="367"/>
        <end position="389"/>
    </location>
</feature>
<feature type="non-terminal residue" evidence="8">
    <location>
        <position position="754"/>
    </location>
</feature>
<dbReference type="FunFam" id="3.30.160.60:FF:000446">
    <property type="entry name" value="Zinc finger protein"/>
    <property type="match status" value="1"/>
</dbReference>
<dbReference type="GO" id="GO:0008270">
    <property type="term" value="F:zinc ion binding"/>
    <property type="evidence" value="ECO:0007669"/>
    <property type="project" value="UniProtKB-KW"/>
</dbReference>
<dbReference type="InterPro" id="IPR036236">
    <property type="entry name" value="Znf_C2H2_sf"/>
</dbReference>
<dbReference type="SMART" id="SM00355">
    <property type="entry name" value="ZnF_C2H2"/>
    <property type="match status" value="13"/>
</dbReference>
<dbReference type="EMBL" id="OV170222">
    <property type="protein sequence ID" value="CAH0721110.1"/>
    <property type="molecule type" value="Genomic_DNA"/>
</dbReference>
<feature type="domain" description="C2H2-type" evidence="7">
    <location>
        <begin position="647"/>
        <end position="674"/>
    </location>
</feature>
<dbReference type="Pfam" id="PF00096">
    <property type="entry name" value="zf-C2H2"/>
    <property type="match status" value="3"/>
</dbReference>
<keyword evidence="4" id="KW-0862">Zinc</keyword>
<protein>
    <recommendedName>
        <fullName evidence="7">C2H2-type domain-containing protein</fullName>
    </recommendedName>
</protein>
<evidence type="ECO:0000313" key="9">
    <source>
        <dbReference type="Proteomes" id="UP000838878"/>
    </source>
</evidence>
<evidence type="ECO:0000256" key="1">
    <source>
        <dbReference type="ARBA" id="ARBA00022723"/>
    </source>
</evidence>
<feature type="domain" description="C2H2-type" evidence="7">
    <location>
        <begin position="451"/>
        <end position="479"/>
    </location>
</feature>
<dbReference type="InterPro" id="IPR013087">
    <property type="entry name" value="Znf_C2H2_type"/>
</dbReference>
<proteinExistence type="predicted"/>
<evidence type="ECO:0000256" key="4">
    <source>
        <dbReference type="ARBA" id="ARBA00022833"/>
    </source>
</evidence>
<reference evidence="8" key="1">
    <citation type="submission" date="2021-12" db="EMBL/GenBank/DDBJ databases">
        <authorList>
            <person name="Martin H S."/>
        </authorList>
    </citation>
    <scope>NUCLEOTIDE SEQUENCE</scope>
</reference>
<dbReference type="GO" id="GO:0005634">
    <property type="term" value="C:nucleus"/>
    <property type="evidence" value="ECO:0007669"/>
    <property type="project" value="UniProtKB-ARBA"/>
</dbReference>
<dbReference type="PROSITE" id="PS50157">
    <property type="entry name" value="ZINC_FINGER_C2H2_2"/>
    <property type="match status" value="7"/>
</dbReference>
<sequence length="754" mass="88600">MTYSQNGLPEYLCYQCMAHVRNFKKFRDKCQHSYYALREVFEREKKITESVVEELSHNVINIEPNLSYLALDHYRTKYEYVKSKTKKHRNADLKVYDNIPILQFTTTSDEVIFEVPKKNSELWLELEDSIKQEDDSLIKHDETYVADLTELYDKKDDDYFDDFDDCDTQNEFDNDLEKLEDQAETNGKNHQEEYATLIPINTKEAKAAVEVYKMLFQGKFSCEVCQKTYNSQYRLKAHMRMHDMCISGTFSCSLCKFYYRSELLLKSHMTEKHMYKYLCKKCPEVNFDRHSAKRHYYWGHFTEISKKHTRTTRLTKGRRKHKSAIRQLEPKTGDPDDFPILSAVTQEEQYALIRDRQKTKNYMDSPYKCEYCFKGFRVATTYETHLKKHDPAISGELQCDACKTYCPNPAKMYKHMTRCHIYKYTCQMCGYVCFNRGQAKIHYNWHKKVIYPCPHCKKEFSKESTKLGHIRKMHPSTNICNLCGHSFVSVTGLHIHKLKTHSKEEVEENPGKVDPNNPLYCAECRVQFRDEEAFNTHLGSSNKHAETNRSMIQANIESAYDTKGTGVREGPRLTDKGVVNMGRATSSNCEICNKYLQNDTQATRHYDAEHPGAPYLKRYMCDICGHKTRQYANLVVHMRTHTQEKPYACPQCDRRFSMQNNRDRHIVVHTGEKRYQCPHCSRRFSQKNTVKLHIQTVHLKIPYPPWNKKNRKPRRDLDSAPPSPSTNYKLHLEASHGNYLSAYIDTTNKVCGSH</sequence>
<dbReference type="FunFam" id="3.30.160.60:FF:000100">
    <property type="entry name" value="Zinc finger 45-like"/>
    <property type="match status" value="2"/>
</dbReference>
<feature type="domain" description="C2H2-type" evidence="7">
    <location>
        <begin position="220"/>
        <end position="242"/>
    </location>
</feature>
<gene>
    <name evidence="8" type="ORF">BINO364_LOCUS7251</name>
</gene>
<evidence type="ECO:0000256" key="6">
    <source>
        <dbReference type="SAM" id="MobiDB-lite"/>
    </source>
</evidence>
<evidence type="ECO:0000256" key="5">
    <source>
        <dbReference type="PROSITE-ProRule" id="PRU00042"/>
    </source>
</evidence>
<evidence type="ECO:0000256" key="2">
    <source>
        <dbReference type="ARBA" id="ARBA00022737"/>
    </source>
</evidence>
<keyword evidence="9" id="KW-1185">Reference proteome</keyword>
<evidence type="ECO:0000259" key="7">
    <source>
        <dbReference type="PROSITE" id="PS50157"/>
    </source>
</evidence>
<dbReference type="Gene3D" id="3.30.160.60">
    <property type="entry name" value="Classic Zinc Finger"/>
    <property type="match status" value="7"/>
</dbReference>
<feature type="domain" description="C2H2-type" evidence="7">
    <location>
        <begin position="619"/>
        <end position="646"/>
    </location>
</feature>
<evidence type="ECO:0000256" key="3">
    <source>
        <dbReference type="ARBA" id="ARBA00022771"/>
    </source>
</evidence>
<feature type="domain" description="C2H2-type" evidence="7">
    <location>
        <begin position="675"/>
        <end position="698"/>
    </location>
</feature>
<evidence type="ECO:0000313" key="8">
    <source>
        <dbReference type="EMBL" id="CAH0721110.1"/>
    </source>
</evidence>
<dbReference type="PANTHER" id="PTHR24379">
    <property type="entry name" value="KRAB AND ZINC FINGER DOMAIN-CONTAINING"/>
    <property type="match status" value="1"/>
</dbReference>
<organism evidence="8 9">
    <name type="scientific">Brenthis ino</name>
    <name type="common">lesser marbled fritillary</name>
    <dbReference type="NCBI Taxonomy" id="405034"/>
    <lineage>
        <taxon>Eukaryota</taxon>
        <taxon>Metazoa</taxon>
        <taxon>Ecdysozoa</taxon>
        <taxon>Arthropoda</taxon>
        <taxon>Hexapoda</taxon>
        <taxon>Insecta</taxon>
        <taxon>Pterygota</taxon>
        <taxon>Neoptera</taxon>
        <taxon>Endopterygota</taxon>
        <taxon>Lepidoptera</taxon>
        <taxon>Glossata</taxon>
        <taxon>Ditrysia</taxon>
        <taxon>Papilionoidea</taxon>
        <taxon>Nymphalidae</taxon>
        <taxon>Heliconiinae</taxon>
        <taxon>Argynnini</taxon>
        <taxon>Brenthis</taxon>
    </lineage>
</organism>
<keyword evidence="1" id="KW-0479">Metal-binding</keyword>
<dbReference type="Pfam" id="PF12874">
    <property type="entry name" value="zf-met"/>
    <property type="match status" value="2"/>
</dbReference>
<dbReference type="AlphaFoldDB" id="A0A8J9YC78"/>
<keyword evidence="3 5" id="KW-0863">Zinc-finger</keyword>
<dbReference type="OrthoDB" id="9439903at2759"/>
<feature type="domain" description="C2H2-type" evidence="7">
    <location>
        <begin position="478"/>
        <end position="506"/>
    </location>
</feature>
<dbReference type="SUPFAM" id="SSF57667">
    <property type="entry name" value="beta-beta-alpha zinc fingers"/>
    <property type="match status" value="3"/>
</dbReference>
<dbReference type="PROSITE" id="PS00028">
    <property type="entry name" value="ZINC_FINGER_C2H2_1"/>
    <property type="match status" value="8"/>
</dbReference>
<keyword evidence="2" id="KW-0677">Repeat</keyword>